<name>A0ABT0WIS3_9BACI</name>
<evidence type="ECO:0000259" key="1">
    <source>
        <dbReference type="Pfam" id="PF01266"/>
    </source>
</evidence>
<dbReference type="Gene3D" id="3.30.9.10">
    <property type="entry name" value="D-Amino Acid Oxidase, subunit A, domain 2"/>
    <property type="match status" value="1"/>
</dbReference>
<feature type="domain" description="FAD dependent oxidoreductase" evidence="1">
    <location>
        <begin position="50"/>
        <end position="388"/>
    </location>
</feature>
<dbReference type="SUPFAM" id="SSF54373">
    <property type="entry name" value="FAD-linked reductases, C-terminal domain"/>
    <property type="match status" value="1"/>
</dbReference>
<accession>A0ABT0WIS3</accession>
<proteinExistence type="predicted"/>
<keyword evidence="3" id="KW-1185">Reference proteome</keyword>
<organism evidence="2 3">
    <name type="scientific">Neobacillus pocheonensis</name>
    <dbReference type="NCBI Taxonomy" id="363869"/>
    <lineage>
        <taxon>Bacteria</taxon>
        <taxon>Bacillati</taxon>
        <taxon>Bacillota</taxon>
        <taxon>Bacilli</taxon>
        <taxon>Bacillales</taxon>
        <taxon>Bacillaceae</taxon>
        <taxon>Neobacillus</taxon>
    </lineage>
</organism>
<dbReference type="EMBL" id="JAMQCR010000002">
    <property type="protein sequence ID" value="MCM2535404.1"/>
    <property type="molecule type" value="Genomic_DNA"/>
</dbReference>
<evidence type="ECO:0000313" key="2">
    <source>
        <dbReference type="EMBL" id="MCM2535404.1"/>
    </source>
</evidence>
<sequence>MKEEMDRLSLLSLQIDKKTSKSAFQARDTYDHLKEFLSNHPHLKQKNMHITIIGGGIVGLMSAFFLQKCGFTITILEKKSFGGAASGRNGGGVLSLGRELSEIPFARLSAEIWSSLHQEKIDTKYVSSGHVMVARNEVEQEKLFAAQELYLTAGLKVKVLSPDELKCMVPDLTSEIKMGLFSETDGQSYPFTTMTGLLKYLKEHGATVINPCEVVDFKISNKTIDYAITEKGKFQSDAFLFCCGPWTTEICKKLNEQVVVIPRRSQILVSEIVNKRRIHPFVTGNSLYLRQTHAGNILFGGGGSWETNGFDVSNTNYALEFFSSRLLEFFPNYRNKQLIRAFAGTVELTEDHLPYFGELNTLDNAFISGGYNGHGYGMSAVMGKLMAYSLTYQLNRRVNPIHDPILSRFSVARSKKKAGKHNV</sequence>
<evidence type="ECO:0000313" key="3">
    <source>
        <dbReference type="Proteomes" id="UP001523262"/>
    </source>
</evidence>
<dbReference type="InterPro" id="IPR006076">
    <property type="entry name" value="FAD-dep_OxRdtase"/>
</dbReference>
<comment type="caution">
    <text evidence="2">The sequence shown here is derived from an EMBL/GenBank/DDBJ whole genome shotgun (WGS) entry which is preliminary data.</text>
</comment>
<dbReference type="Gene3D" id="3.50.50.60">
    <property type="entry name" value="FAD/NAD(P)-binding domain"/>
    <property type="match status" value="1"/>
</dbReference>
<dbReference type="PANTHER" id="PTHR13847">
    <property type="entry name" value="SARCOSINE DEHYDROGENASE-RELATED"/>
    <property type="match status" value="1"/>
</dbReference>
<protein>
    <submittedName>
        <fullName evidence="2">FAD-binding oxidoreductase</fullName>
    </submittedName>
</protein>
<reference evidence="2 3" key="1">
    <citation type="submission" date="2022-06" db="EMBL/GenBank/DDBJ databases">
        <authorList>
            <person name="Jeon C.O."/>
        </authorList>
    </citation>
    <scope>NUCLEOTIDE SEQUENCE [LARGE SCALE GENOMIC DNA]</scope>
    <source>
        <strain evidence="2 3">KCTC 13943</strain>
    </source>
</reference>
<dbReference type="SUPFAM" id="SSF51905">
    <property type="entry name" value="FAD/NAD(P)-binding domain"/>
    <property type="match status" value="1"/>
</dbReference>
<dbReference type="Pfam" id="PF01266">
    <property type="entry name" value="DAO"/>
    <property type="match status" value="1"/>
</dbReference>
<dbReference type="Proteomes" id="UP001523262">
    <property type="component" value="Unassembled WGS sequence"/>
</dbReference>
<gene>
    <name evidence="2" type="ORF">NDK43_27515</name>
</gene>
<dbReference type="InterPro" id="IPR036188">
    <property type="entry name" value="FAD/NAD-bd_sf"/>
</dbReference>